<dbReference type="EMBL" id="ANHZ02000018">
    <property type="protein sequence ID" value="EME36130.1"/>
    <property type="molecule type" value="Genomic_DNA"/>
</dbReference>
<feature type="signal peptide" evidence="2">
    <location>
        <begin position="1"/>
        <end position="37"/>
    </location>
</feature>
<dbReference type="AlphaFoldDB" id="M2YC99"/>
<organism evidence="3 4">
    <name type="scientific">Kocuria palustris PEL</name>
    <dbReference type="NCBI Taxonomy" id="1236550"/>
    <lineage>
        <taxon>Bacteria</taxon>
        <taxon>Bacillati</taxon>
        <taxon>Actinomycetota</taxon>
        <taxon>Actinomycetes</taxon>
        <taxon>Micrococcales</taxon>
        <taxon>Micrococcaceae</taxon>
        <taxon>Kocuria</taxon>
    </lineage>
</organism>
<gene>
    <name evidence="3" type="ORF">C884_00898</name>
</gene>
<evidence type="ECO:0000256" key="1">
    <source>
        <dbReference type="SAM" id="MobiDB-lite"/>
    </source>
</evidence>
<evidence type="ECO:0000313" key="4">
    <source>
        <dbReference type="Proteomes" id="UP000009877"/>
    </source>
</evidence>
<accession>M2YC99</accession>
<evidence type="ECO:0000313" key="3">
    <source>
        <dbReference type="EMBL" id="EME36130.1"/>
    </source>
</evidence>
<comment type="caution">
    <text evidence="3">The sequence shown here is derived from an EMBL/GenBank/DDBJ whole genome shotgun (WGS) entry which is preliminary data.</text>
</comment>
<dbReference type="Proteomes" id="UP000009877">
    <property type="component" value="Unassembled WGS sequence"/>
</dbReference>
<protein>
    <submittedName>
        <fullName evidence="3">Uncharacterized protein</fullName>
    </submittedName>
</protein>
<feature type="chain" id="PRO_5004029308" evidence="2">
    <location>
        <begin position="38"/>
        <end position="62"/>
    </location>
</feature>
<evidence type="ECO:0000256" key="2">
    <source>
        <dbReference type="SAM" id="SignalP"/>
    </source>
</evidence>
<feature type="region of interest" description="Disordered" evidence="1">
    <location>
        <begin position="37"/>
        <end position="62"/>
    </location>
</feature>
<proteinExistence type="predicted"/>
<dbReference type="RefSeq" id="WP_006215326.1">
    <property type="nucleotide sequence ID" value="NZ_ANHZ02000018.1"/>
</dbReference>
<sequence>MPQHSSRASRRTGAAQRSIVCALGAVAVLSAASPAWAEPPVDLPSDERIVDDSGVLQDPAGL</sequence>
<keyword evidence="4" id="KW-1185">Reference proteome</keyword>
<keyword evidence="2" id="KW-0732">Signal</keyword>
<name>M2YC99_9MICC</name>
<reference evidence="3 4" key="1">
    <citation type="journal article" date="2014" name="Genome Announc.">
        <title>Draft Genome Sequence of Kocuria palustris PEL.</title>
        <authorList>
            <person name="Sharma G."/>
            <person name="Khatri I."/>
            <person name="Subramanian S."/>
        </authorList>
    </citation>
    <scope>NUCLEOTIDE SEQUENCE [LARGE SCALE GENOMIC DNA]</scope>
    <source>
        <strain evidence="3 4">PEL</strain>
    </source>
</reference>